<sequence length="88" mass="9939">MSGRRTSTVQDAMRVVYLPFPVTCPDERYSRRPRQTLLADPGEARPTPCMLKVGQRSRSEEGDIEANRAIQVNAVLDKGINSRLEWPP</sequence>
<dbReference type="KEGG" id="bcom:BAUCODRAFT_119035"/>
<dbReference type="RefSeq" id="XP_007673169.1">
    <property type="nucleotide sequence ID" value="XM_007674979.1"/>
</dbReference>
<dbReference type="HOGENOM" id="CLU_2468695_0_0_1"/>
<evidence type="ECO:0000313" key="1">
    <source>
        <dbReference type="EMBL" id="EMC99451.1"/>
    </source>
</evidence>
<accession>M2MRJ4</accession>
<dbReference type="AlphaFoldDB" id="M2MRJ4"/>
<dbReference type="EMBL" id="KB445551">
    <property type="protein sequence ID" value="EMC99451.1"/>
    <property type="molecule type" value="Genomic_DNA"/>
</dbReference>
<keyword evidence="2" id="KW-1185">Reference proteome</keyword>
<reference evidence="1 2" key="1">
    <citation type="journal article" date="2012" name="PLoS Pathog.">
        <title>Diverse lifestyles and strategies of plant pathogenesis encoded in the genomes of eighteen Dothideomycetes fungi.</title>
        <authorList>
            <person name="Ohm R.A."/>
            <person name="Feau N."/>
            <person name="Henrissat B."/>
            <person name="Schoch C.L."/>
            <person name="Horwitz B.A."/>
            <person name="Barry K.W."/>
            <person name="Condon B.J."/>
            <person name="Copeland A.C."/>
            <person name="Dhillon B."/>
            <person name="Glaser F."/>
            <person name="Hesse C.N."/>
            <person name="Kosti I."/>
            <person name="LaButti K."/>
            <person name="Lindquist E.A."/>
            <person name="Lucas S."/>
            <person name="Salamov A.A."/>
            <person name="Bradshaw R.E."/>
            <person name="Ciuffetti L."/>
            <person name="Hamelin R.C."/>
            <person name="Kema G.H.J."/>
            <person name="Lawrence C."/>
            <person name="Scott J.A."/>
            <person name="Spatafora J.W."/>
            <person name="Turgeon B.G."/>
            <person name="de Wit P.J.G.M."/>
            <person name="Zhong S."/>
            <person name="Goodwin S.B."/>
            <person name="Grigoriev I.V."/>
        </authorList>
    </citation>
    <scope>NUCLEOTIDE SEQUENCE [LARGE SCALE GENOMIC DNA]</scope>
    <source>
        <strain evidence="1 2">UAMH 10762</strain>
    </source>
</reference>
<dbReference type="GeneID" id="19107382"/>
<evidence type="ECO:0000313" key="2">
    <source>
        <dbReference type="Proteomes" id="UP000011761"/>
    </source>
</evidence>
<organism evidence="1 2">
    <name type="scientific">Baudoinia panamericana (strain UAMH 10762)</name>
    <name type="common">Angels' share fungus</name>
    <name type="synonym">Baudoinia compniacensis (strain UAMH 10762)</name>
    <dbReference type="NCBI Taxonomy" id="717646"/>
    <lineage>
        <taxon>Eukaryota</taxon>
        <taxon>Fungi</taxon>
        <taxon>Dikarya</taxon>
        <taxon>Ascomycota</taxon>
        <taxon>Pezizomycotina</taxon>
        <taxon>Dothideomycetes</taxon>
        <taxon>Dothideomycetidae</taxon>
        <taxon>Mycosphaerellales</taxon>
        <taxon>Teratosphaeriaceae</taxon>
        <taxon>Baudoinia</taxon>
    </lineage>
</organism>
<dbReference type="Proteomes" id="UP000011761">
    <property type="component" value="Unassembled WGS sequence"/>
</dbReference>
<name>M2MRJ4_BAUPA</name>
<protein>
    <submittedName>
        <fullName evidence="1">Uncharacterized protein</fullName>
    </submittedName>
</protein>
<gene>
    <name evidence="1" type="ORF">BAUCODRAFT_119035</name>
</gene>
<proteinExistence type="predicted"/>